<name>A0AB39C1N3_9CAUD</name>
<organism evidence="1">
    <name type="scientific">Salmonella phage PMBT18</name>
    <dbReference type="NCBI Taxonomy" id="3229742"/>
    <lineage>
        <taxon>Viruses</taxon>
        <taxon>Duplodnaviria</taxon>
        <taxon>Heunggongvirae</taxon>
        <taxon>Uroviricota</taxon>
        <taxon>Caudoviricetes</taxon>
    </lineage>
</organism>
<evidence type="ECO:0000313" key="1">
    <source>
        <dbReference type="EMBL" id="XDJ00275.1"/>
    </source>
</evidence>
<sequence length="379" mass="42730">MRTTDITLRFRPKMLTIFADVTLDQFWGVHLGGKQQRVFFTHSVLSHLSTPYKYQQIYYLNGVLIVEDYRNFLTQLLQRGISRKNRFRVTIPLPPGIFDSNATLANDGNAYPSSSSFGDLFKQSARIVNAFFGGTNQTSRSLQMMCMVASLPGTGIDTTPMTNNGNHIKMPNNKTNVDLELSFLLANDYYEKSVMDKWKNLIFDPYTTKMGYYEDFVTDICIEQMDTEDQVVHRVYVTEAHPINFSSIDLDKSAADQFNQYNISFSYNKVLSETEYETRSLASDFLPLGITDALASGDWETAASKAGQLYKKIKEGNFTGEALLAYKQLDQLVNNLAGISLADFERISIGIQRDILGNDNLTASEKSSLLGLLQDVVKN</sequence>
<proteinExistence type="predicted"/>
<accession>A0AB39C1N3</accession>
<dbReference type="EMBL" id="PP926505">
    <property type="protein sequence ID" value="XDJ00275.1"/>
    <property type="molecule type" value="Genomic_DNA"/>
</dbReference>
<protein>
    <submittedName>
        <fullName evidence="1">Baseplate hub protein</fullName>
    </submittedName>
</protein>
<reference evidence="1" key="1">
    <citation type="submission" date="2024-06" db="EMBL/GenBank/DDBJ databases">
        <title>This phage originates from the Bacteriophage catalogue of the Bacteriophage Competence Centre, Department of Microbiology und Biotechnology, Max Rubner-Institut, Kiel, Germany.</title>
        <authorList>
            <person name="Sprotte S."/>
            <person name="Brinks E."/>
            <person name="Hille F."/>
        </authorList>
    </citation>
    <scope>NUCLEOTIDE SEQUENCE</scope>
</reference>